<evidence type="ECO:0000313" key="4">
    <source>
        <dbReference type="EMBL" id="VFK78238.1"/>
    </source>
</evidence>
<evidence type="ECO:0000313" key="3">
    <source>
        <dbReference type="EMBL" id="VFK43570.1"/>
    </source>
</evidence>
<evidence type="ECO:0000313" key="2">
    <source>
        <dbReference type="EMBL" id="VFK38817.1"/>
    </source>
</evidence>
<dbReference type="EMBL" id="CAADHB010000010">
    <property type="protein sequence ID" value="VFK78238.1"/>
    <property type="molecule type" value="Genomic_DNA"/>
</dbReference>
<feature type="region of interest" description="Disordered" evidence="1">
    <location>
        <begin position="1"/>
        <end position="28"/>
    </location>
</feature>
<reference evidence="4" key="1">
    <citation type="submission" date="2019-02" db="EMBL/GenBank/DDBJ databases">
        <authorList>
            <person name="Gruber-Vodicka R. H."/>
            <person name="Seah K. B. B."/>
        </authorList>
    </citation>
    <scope>NUCLEOTIDE SEQUENCE</scope>
    <source>
        <strain evidence="4">BECK_S127</strain>
        <strain evidence="3">BECK_S1320</strain>
        <strain evidence="2">BECK_S1321</strain>
    </source>
</reference>
<proteinExistence type="predicted"/>
<sequence>MRHAISEEFGHDPERYLAYPEGPRRDYPEQTRLYDESFEKPFDQGAKGFH</sequence>
<organism evidence="4">
    <name type="scientific">Candidatus Kentrum sp. SD</name>
    <dbReference type="NCBI Taxonomy" id="2126332"/>
    <lineage>
        <taxon>Bacteria</taxon>
        <taxon>Pseudomonadati</taxon>
        <taxon>Pseudomonadota</taxon>
        <taxon>Gammaproteobacteria</taxon>
        <taxon>Candidatus Kentrum</taxon>
    </lineage>
</organism>
<name>A0A451BJ21_9GAMM</name>
<dbReference type="EMBL" id="CAADFU010000027">
    <property type="protein sequence ID" value="VFK43570.1"/>
    <property type="molecule type" value="Genomic_DNA"/>
</dbReference>
<protein>
    <submittedName>
        <fullName evidence="4">Uncharacterized protein</fullName>
    </submittedName>
</protein>
<evidence type="ECO:0000256" key="1">
    <source>
        <dbReference type="SAM" id="MobiDB-lite"/>
    </source>
</evidence>
<dbReference type="EMBL" id="CAADFR010000028">
    <property type="protein sequence ID" value="VFK38817.1"/>
    <property type="molecule type" value="Genomic_DNA"/>
</dbReference>
<accession>A0A451BJ21</accession>
<feature type="compositionally biased region" description="Basic and acidic residues" evidence="1">
    <location>
        <begin position="1"/>
        <end position="15"/>
    </location>
</feature>
<dbReference type="AlphaFoldDB" id="A0A451BJ21"/>
<gene>
    <name evidence="4" type="ORF">BECKSD772D_GA0070982_10106</name>
    <name evidence="3" type="ORF">BECKSD772E_GA0070983_102713</name>
    <name evidence="2" type="ORF">BECKSD772F_GA0070984_102813</name>
</gene>